<dbReference type="GO" id="GO:0016301">
    <property type="term" value="F:kinase activity"/>
    <property type="evidence" value="ECO:0007669"/>
    <property type="project" value="UniProtKB-KW"/>
</dbReference>
<dbReference type="Pfam" id="PF00370">
    <property type="entry name" value="FGGY_N"/>
    <property type="match status" value="1"/>
</dbReference>
<evidence type="ECO:0000256" key="4">
    <source>
        <dbReference type="SAM" id="MobiDB-lite"/>
    </source>
</evidence>
<dbReference type="InterPro" id="IPR018485">
    <property type="entry name" value="FGGY_C"/>
</dbReference>
<dbReference type="InterPro" id="IPR018484">
    <property type="entry name" value="FGGY_N"/>
</dbReference>
<dbReference type="GO" id="GO:0005975">
    <property type="term" value="P:carbohydrate metabolic process"/>
    <property type="evidence" value="ECO:0007669"/>
    <property type="project" value="InterPro"/>
</dbReference>
<dbReference type="SUPFAM" id="SSF51735">
    <property type="entry name" value="NAD(P)-binding Rossmann-fold domains"/>
    <property type="match status" value="1"/>
</dbReference>
<dbReference type="EMBL" id="AP019860">
    <property type="protein sequence ID" value="BBM86444.1"/>
    <property type="molecule type" value="Genomic_DNA"/>
</dbReference>
<dbReference type="CDD" id="cd07798">
    <property type="entry name" value="ASKHA_NBD_FGGY_YoaC-like"/>
    <property type="match status" value="1"/>
</dbReference>
<evidence type="ECO:0000259" key="5">
    <source>
        <dbReference type="SMART" id="SM01007"/>
    </source>
</evidence>
<evidence type="ECO:0000256" key="1">
    <source>
        <dbReference type="ARBA" id="ARBA00009156"/>
    </source>
</evidence>
<dbReference type="InterPro" id="IPR036409">
    <property type="entry name" value="Aldolase_II/adducin_N_sf"/>
</dbReference>
<dbReference type="SUPFAM" id="SSF53067">
    <property type="entry name" value="Actin-like ATPase domain"/>
    <property type="match status" value="2"/>
</dbReference>
<organism evidence="6 7">
    <name type="scientific">Uabimicrobium amorphum</name>
    <dbReference type="NCBI Taxonomy" id="2596890"/>
    <lineage>
        <taxon>Bacteria</taxon>
        <taxon>Pseudomonadati</taxon>
        <taxon>Planctomycetota</taxon>
        <taxon>Candidatus Uabimicrobiia</taxon>
        <taxon>Candidatus Uabimicrobiales</taxon>
        <taxon>Candidatus Uabimicrobiaceae</taxon>
        <taxon>Candidatus Uabimicrobium</taxon>
    </lineage>
</organism>
<reference evidence="6 7" key="1">
    <citation type="submission" date="2019-08" db="EMBL/GenBank/DDBJ databases">
        <title>Complete genome sequence of Candidatus Uab amorphum.</title>
        <authorList>
            <person name="Shiratori T."/>
            <person name="Suzuki S."/>
            <person name="Kakizawa Y."/>
            <person name="Ishida K."/>
        </authorList>
    </citation>
    <scope>NUCLEOTIDE SEQUENCE [LARGE SCALE GENOMIC DNA]</scope>
    <source>
        <strain evidence="6 7">SRT547</strain>
    </source>
</reference>
<dbReference type="InterPro" id="IPR003033">
    <property type="entry name" value="SCP2_sterol-bd_dom"/>
</dbReference>
<gene>
    <name evidence="6" type="ORF">UABAM_04830</name>
</gene>
<dbReference type="InterPro" id="IPR036291">
    <property type="entry name" value="NAD(P)-bd_dom_sf"/>
</dbReference>
<dbReference type="InterPro" id="IPR043129">
    <property type="entry name" value="ATPase_NBD"/>
</dbReference>
<dbReference type="SUPFAM" id="SSF55718">
    <property type="entry name" value="SCP-like"/>
    <property type="match status" value="1"/>
</dbReference>
<accession>A0A5S9IR93</accession>
<protein>
    <submittedName>
        <fullName evidence="6">D-3-phosphoglycerate dehydrogenase SerA</fullName>
    </submittedName>
</protein>
<dbReference type="GO" id="GO:0016616">
    <property type="term" value="F:oxidoreductase activity, acting on the CH-OH group of donors, NAD or NADP as acceptor"/>
    <property type="evidence" value="ECO:0007669"/>
    <property type="project" value="InterPro"/>
</dbReference>
<dbReference type="Pfam" id="PF02036">
    <property type="entry name" value="SCP2"/>
    <property type="match status" value="1"/>
</dbReference>
<keyword evidence="3" id="KW-0418">Kinase</keyword>
<evidence type="ECO:0000256" key="3">
    <source>
        <dbReference type="ARBA" id="ARBA00022777"/>
    </source>
</evidence>
<dbReference type="SUPFAM" id="SSF53639">
    <property type="entry name" value="AraD/HMP-PK domain-like"/>
    <property type="match status" value="1"/>
</dbReference>
<proteinExistence type="inferred from homology"/>
<dbReference type="PANTHER" id="PTHR43095:SF5">
    <property type="entry name" value="XYLULOSE KINASE"/>
    <property type="match status" value="1"/>
</dbReference>
<feature type="compositionally biased region" description="Polar residues" evidence="4">
    <location>
        <begin position="923"/>
        <end position="949"/>
    </location>
</feature>
<keyword evidence="2" id="KW-0808">Transferase</keyword>
<keyword evidence="7" id="KW-1185">Reference proteome</keyword>
<dbReference type="InterPro" id="IPR006140">
    <property type="entry name" value="D-isomer_DH_NAD-bd"/>
</dbReference>
<evidence type="ECO:0000256" key="2">
    <source>
        <dbReference type="ARBA" id="ARBA00022679"/>
    </source>
</evidence>
<dbReference type="InterPro" id="IPR036527">
    <property type="entry name" value="SCP2_sterol-bd_dom_sf"/>
</dbReference>
<sequence>MSNSFLMGIDIGGGGGRCLLLNVESGETLCESISWTHRTIPNSIGFYDLDTTTIWNSIVRVVRKVTEKNAIDTKNIKALAVSSVRYGMVIVDKQQKVIFAVPNIDGRAAMHAAQLGSEHGDKFASTSGHWPGAVLMGSRLYHLVQEHPEVMQQAHAVMSIGDWIAMRLTGVISTELSHASGSMLFDIKNNEWSQSLIKSLDIPKHIFPKVNHAGTKLGELQKNVANEIGLTNGTPVIVGGADTQSALLGSGATQAGDICIVSGTTAPVQHVQSEVKIQNHLWTESHIIPGLWVQESNAGPVGATLEFISKVIYNHPQAVAMLCAQAKTSSCGARGILSTMGIGVFDAREMNIPLGHLTVAPMIYPQNTAERQHIARAIVEGICYGISTNLRQLTDKVQKVIFTGGMSQSSLCAQILSSLHETDIHIPQVKESTALGAAICAGVGVGVFSDFISAAQKINSYTTCKTDEDHSSTYQNLYERWHDMAKSATSYNKLAGDAALQGVSEVNELRITDVTTQFRPRIFISADFDEKSLAQLREFADVHYGSYRNEMQLLTGDALVEALHNYHVFITEVDVLDAESLQKIPSLKTVVSCRGNAVNIDINACTMLGIPVLNTPGRNAVAVADLTVAFILMLARKLKSAISFLHDPEVEAGDIARMGMAHKQLQGYELWQKNIGLIGMGAVGRKVVERLLPFDVNILVYDPYLSAEDIAATGARSVSLPFLLENSDFISLHAAVTKETRNLISHHEFQKMKKTCGLVNTARAHLIDEQALITALQNEQIGGIALDVFSVEPPGADHPLLAFPNVIATPHVAGNTYEVSAHQGQIVVSELKKLLRGERPDHARNPEVLANFSWTQAAKKLSTKQLQQLNATSGPAVTDLDQEQEQEQQSTTNKKGMFSKLRNIVTTKKVAKPATENVAKPATQDTASVTQEVSKTPSQTPQTNEQQPQGDGKFKEICQMFLKLVEKDDAIIKFSNKLNICVQYVIPDTQYKFVVHYNKGVVTTYWGEAKQRPNVTLKMKAATFDGVLFGKINGVRAAMTGKLSFSGDTLKAMRMQKIEKDTIRLYTIARDKIGDPGNLENLAGTAPQKTTAQPVVQKTAETATAVQKCNDERDEVVEIFNELYQAGFITSTGGNVSVRNAKNTQNAWITPSQVYKGGLSGEMIVNVDLEGNPLQESMYNPSSERHLHTLIMKNRPEINAVVHTHAPQATALALSELPFLPISTEAVFVGEIPRVPFIMPGSRELAEEVAKAIGKGTAVLMQNHGLVVAAGTLRQAADLTHIIEQTAEKILACYAAGKEPKTLPQDAIEMLRGLGEMIV</sequence>
<dbReference type="Pfam" id="PF00389">
    <property type="entry name" value="2-Hacid_dh"/>
    <property type="match status" value="1"/>
</dbReference>
<dbReference type="KEGG" id="uam:UABAM_04830"/>
<evidence type="ECO:0000313" key="6">
    <source>
        <dbReference type="EMBL" id="BBM86444.1"/>
    </source>
</evidence>
<dbReference type="InterPro" id="IPR001303">
    <property type="entry name" value="Aldolase_II/adducin_N"/>
</dbReference>
<feature type="region of interest" description="Disordered" evidence="4">
    <location>
        <begin position="910"/>
        <end position="950"/>
    </location>
</feature>
<dbReference type="Proteomes" id="UP000326354">
    <property type="component" value="Chromosome"/>
</dbReference>
<evidence type="ECO:0000313" key="7">
    <source>
        <dbReference type="Proteomes" id="UP000326354"/>
    </source>
</evidence>
<dbReference type="Pfam" id="PF00596">
    <property type="entry name" value="Aldolase_II"/>
    <property type="match status" value="1"/>
</dbReference>
<name>A0A5S9IR93_UABAM</name>
<dbReference type="PANTHER" id="PTHR43095">
    <property type="entry name" value="SUGAR KINASE"/>
    <property type="match status" value="1"/>
</dbReference>
<dbReference type="Gene3D" id="3.30.420.40">
    <property type="match status" value="2"/>
</dbReference>
<dbReference type="InterPro" id="IPR006139">
    <property type="entry name" value="D-isomer_2_OHA_DH_cat_dom"/>
</dbReference>
<dbReference type="Gene3D" id="3.40.225.10">
    <property type="entry name" value="Class II aldolase/adducin N-terminal domain"/>
    <property type="match status" value="1"/>
</dbReference>
<dbReference type="SUPFAM" id="SSF52283">
    <property type="entry name" value="Formate/glycerate dehydrogenase catalytic domain-like"/>
    <property type="match status" value="1"/>
</dbReference>
<dbReference type="Gene3D" id="3.30.1050.10">
    <property type="entry name" value="SCP2 sterol-binding domain"/>
    <property type="match status" value="1"/>
</dbReference>
<dbReference type="InterPro" id="IPR050406">
    <property type="entry name" value="FGGY_Carb_Kinase"/>
</dbReference>
<comment type="similarity">
    <text evidence="1">Belongs to the FGGY kinase family.</text>
</comment>
<dbReference type="SMART" id="SM01007">
    <property type="entry name" value="Aldolase_II"/>
    <property type="match status" value="1"/>
</dbReference>
<dbReference type="GO" id="GO:0051287">
    <property type="term" value="F:NAD binding"/>
    <property type="evidence" value="ECO:0007669"/>
    <property type="project" value="InterPro"/>
</dbReference>
<dbReference type="OrthoDB" id="277029at2"/>
<feature type="domain" description="Class II aldolase/adducin N-terminal" evidence="5">
    <location>
        <begin position="1114"/>
        <end position="1291"/>
    </location>
</feature>
<feature type="region of interest" description="Disordered" evidence="4">
    <location>
        <begin position="875"/>
        <end position="898"/>
    </location>
</feature>
<dbReference type="Pfam" id="PF02826">
    <property type="entry name" value="2-Hacid_dh_C"/>
    <property type="match status" value="1"/>
</dbReference>
<dbReference type="Pfam" id="PF02782">
    <property type="entry name" value="FGGY_C"/>
    <property type="match status" value="1"/>
</dbReference>
<dbReference type="RefSeq" id="WP_151970500.1">
    <property type="nucleotide sequence ID" value="NZ_AP019860.1"/>
</dbReference>
<dbReference type="Gene3D" id="3.40.50.720">
    <property type="entry name" value="NAD(P)-binding Rossmann-like Domain"/>
    <property type="match status" value="2"/>
</dbReference>